<reference evidence="2" key="1">
    <citation type="submission" date="2014-12" db="EMBL/GenBank/DDBJ databases">
        <title>Insight into the proteome of Arion vulgaris.</title>
        <authorList>
            <person name="Aradska J."/>
            <person name="Bulat T."/>
            <person name="Smidak R."/>
            <person name="Sarate P."/>
            <person name="Gangsoo J."/>
            <person name="Sialana F."/>
            <person name="Bilban M."/>
            <person name="Lubec G."/>
        </authorList>
    </citation>
    <scope>NUCLEOTIDE SEQUENCE</scope>
    <source>
        <tissue evidence="2">Skin</tissue>
    </source>
</reference>
<dbReference type="GO" id="GO:0003676">
    <property type="term" value="F:nucleic acid binding"/>
    <property type="evidence" value="ECO:0007669"/>
    <property type="project" value="InterPro"/>
</dbReference>
<dbReference type="EMBL" id="HACG01036595">
    <property type="protein sequence ID" value="CEK83460.1"/>
    <property type="molecule type" value="Transcribed_RNA"/>
</dbReference>
<gene>
    <name evidence="2" type="primary">ORF137168</name>
</gene>
<feature type="domain" description="DHHA1" evidence="1">
    <location>
        <begin position="14"/>
        <end position="60"/>
    </location>
</feature>
<organism evidence="2">
    <name type="scientific">Arion vulgaris</name>
    <dbReference type="NCBI Taxonomy" id="1028688"/>
    <lineage>
        <taxon>Eukaryota</taxon>
        <taxon>Metazoa</taxon>
        <taxon>Spiralia</taxon>
        <taxon>Lophotrochozoa</taxon>
        <taxon>Mollusca</taxon>
        <taxon>Gastropoda</taxon>
        <taxon>Heterobranchia</taxon>
        <taxon>Euthyneura</taxon>
        <taxon>Panpulmonata</taxon>
        <taxon>Eupulmonata</taxon>
        <taxon>Stylommatophora</taxon>
        <taxon>Helicina</taxon>
        <taxon>Arionoidea</taxon>
        <taxon>Arionidae</taxon>
        <taxon>Arion</taxon>
    </lineage>
</organism>
<dbReference type="Gene3D" id="3.10.310.40">
    <property type="match status" value="1"/>
</dbReference>
<dbReference type="InterPro" id="IPR003156">
    <property type="entry name" value="DHHA1_dom"/>
</dbReference>
<dbReference type="AlphaFoldDB" id="A0A0B7AUC6"/>
<accession>A0A0B7AUC6</accession>
<proteinExistence type="predicted"/>
<evidence type="ECO:0000313" key="2">
    <source>
        <dbReference type="EMBL" id="CEK83460.1"/>
    </source>
</evidence>
<dbReference type="Pfam" id="PF02272">
    <property type="entry name" value="DHHA1"/>
    <property type="match status" value="1"/>
</dbReference>
<protein>
    <recommendedName>
        <fullName evidence="1">DHHA1 domain-containing protein</fullName>
    </recommendedName>
</protein>
<sequence>MNVHIVIQETFPTGLNAKIWVDAVVPVIAGKGGGKDLSAQATGTNTKALNDALKLATEFAQVKLS</sequence>
<name>A0A0B7AUC6_9EUPU</name>
<evidence type="ECO:0000259" key="1">
    <source>
        <dbReference type="Pfam" id="PF02272"/>
    </source>
</evidence>